<comment type="caution">
    <text evidence="10">The sequence shown here is derived from an EMBL/GenBank/DDBJ whole genome shotgun (WGS) entry which is preliminary data.</text>
</comment>
<organism evidence="10 15">
    <name type="scientific">Candidatus Hakubella thermalkaliphila</name>
    <dbReference type="NCBI Taxonomy" id="2754717"/>
    <lineage>
        <taxon>Bacteria</taxon>
        <taxon>Bacillati</taxon>
        <taxon>Actinomycetota</taxon>
        <taxon>Actinomycetota incertae sedis</taxon>
        <taxon>Candidatus Hakubellales</taxon>
        <taxon>Candidatus Hakubellaceae</taxon>
        <taxon>Candidatus Hakubella</taxon>
    </lineage>
</organism>
<dbReference type="Proteomes" id="UP000585609">
    <property type="component" value="Unassembled WGS sequence"/>
</dbReference>
<dbReference type="GO" id="GO:0072344">
    <property type="term" value="P:rescue of stalled ribosome"/>
    <property type="evidence" value="ECO:0007669"/>
    <property type="project" value="UniProtKB-UniRule"/>
</dbReference>
<dbReference type="HAMAP" id="MF_00083">
    <property type="entry name" value="Pept_tRNA_hydro_bact"/>
    <property type="match status" value="1"/>
</dbReference>
<feature type="active site" description="Proton acceptor" evidence="8">
    <location>
        <position position="19"/>
    </location>
</feature>
<dbReference type="GO" id="GO:0006515">
    <property type="term" value="P:protein quality control for misfolded or incompletely synthesized proteins"/>
    <property type="evidence" value="ECO:0007669"/>
    <property type="project" value="UniProtKB-UniRule"/>
</dbReference>
<evidence type="ECO:0000313" key="14">
    <source>
        <dbReference type="Proteomes" id="UP000574717"/>
    </source>
</evidence>
<keyword evidence="16" id="KW-1185">Reference proteome</keyword>
<evidence type="ECO:0000256" key="5">
    <source>
        <dbReference type="ARBA" id="ARBA00038063"/>
    </source>
</evidence>
<dbReference type="InterPro" id="IPR036416">
    <property type="entry name" value="Pept_tRNA_hydro_sf"/>
</dbReference>
<feature type="binding site" evidence="8">
    <location>
        <position position="64"/>
    </location>
    <ligand>
        <name>tRNA</name>
        <dbReference type="ChEBI" id="CHEBI:17843"/>
    </ligand>
</feature>
<dbReference type="EMBL" id="BLRZ01000015">
    <property type="protein sequence ID" value="GFP29574.1"/>
    <property type="molecule type" value="Genomic_DNA"/>
</dbReference>
<dbReference type="Gene3D" id="3.40.50.1470">
    <property type="entry name" value="Peptidyl-tRNA hydrolase"/>
    <property type="match status" value="1"/>
</dbReference>
<dbReference type="GO" id="GO:0005737">
    <property type="term" value="C:cytoplasm"/>
    <property type="evidence" value="ECO:0007669"/>
    <property type="project" value="UniProtKB-SubCell"/>
</dbReference>
<dbReference type="EC" id="3.1.1.29" evidence="1 8"/>
<reference evidence="13 14" key="1">
    <citation type="journal article" date="2020" name="Front. Microbiol.">
        <title>Single-cell genomics of novel Actinobacteria with the Wood-Ljungdahl pathway discovered in a serpentinizing system.</title>
        <authorList>
            <person name="Merino N."/>
            <person name="Kawai M."/>
            <person name="Boyd E.S."/>
            <person name="Colman D.R."/>
            <person name="McGlynn S.E."/>
            <person name="Nealson K.H."/>
            <person name="Kurokawa K."/>
            <person name="Hongoh Y."/>
        </authorList>
    </citation>
    <scope>NUCLEOTIDE SEQUENCE [LARGE SCALE GENOMIC DNA]</scope>
    <source>
        <strain evidence="9 14">S03</strain>
        <strain evidence="10 15">S09_30</strain>
        <strain evidence="11 16">S34</strain>
        <strain evidence="12 13">S47</strain>
    </source>
</reference>
<comment type="catalytic activity">
    <reaction evidence="6 8">
        <text>an N-acyl-L-alpha-aminoacyl-tRNA + H2O = an N-acyl-L-amino acid + a tRNA + H(+)</text>
        <dbReference type="Rhea" id="RHEA:54448"/>
        <dbReference type="Rhea" id="RHEA-COMP:10123"/>
        <dbReference type="Rhea" id="RHEA-COMP:13883"/>
        <dbReference type="ChEBI" id="CHEBI:15377"/>
        <dbReference type="ChEBI" id="CHEBI:15378"/>
        <dbReference type="ChEBI" id="CHEBI:59874"/>
        <dbReference type="ChEBI" id="CHEBI:78442"/>
        <dbReference type="ChEBI" id="CHEBI:138191"/>
        <dbReference type="EC" id="3.1.1.29"/>
    </reaction>
</comment>
<dbReference type="EMBL" id="BLSD01000313">
    <property type="protein sequence ID" value="GFP40564.1"/>
    <property type="molecule type" value="Genomic_DNA"/>
</dbReference>
<feature type="site" description="Discriminates between blocked and unblocked aminoacyl-tRNA" evidence="8">
    <location>
        <position position="9"/>
    </location>
</feature>
<dbReference type="RefSeq" id="WP_176236379.1">
    <property type="nucleotide sequence ID" value="NZ_BLRU01000034.1"/>
</dbReference>
<feature type="binding site" evidence="8">
    <location>
        <position position="112"/>
    </location>
    <ligand>
        <name>tRNA</name>
        <dbReference type="ChEBI" id="CHEBI:17843"/>
    </ligand>
</feature>
<evidence type="ECO:0000256" key="8">
    <source>
        <dbReference type="HAMAP-Rule" id="MF_00083"/>
    </source>
</evidence>
<keyword evidence="4 8" id="KW-0694">RNA-binding</keyword>
<feature type="binding site" evidence="8">
    <location>
        <position position="14"/>
    </location>
    <ligand>
        <name>tRNA</name>
        <dbReference type="ChEBI" id="CHEBI:17843"/>
    </ligand>
</feature>
<evidence type="ECO:0000256" key="6">
    <source>
        <dbReference type="ARBA" id="ARBA00048707"/>
    </source>
</evidence>
<dbReference type="PROSITE" id="PS01196">
    <property type="entry name" value="PEPT_TRNA_HYDROL_2"/>
    <property type="match status" value="1"/>
</dbReference>
<protein>
    <recommendedName>
        <fullName evidence="7 8">Peptidyl-tRNA hydrolase</fullName>
        <shortName evidence="8">Pth</shortName>
        <ecNumber evidence="1 8">3.1.1.29</ecNumber>
    </recommendedName>
</protein>
<comment type="function">
    <text evidence="8">Catalyzes the release of premature peptidyl moieties from peptidyl-tRNA molecules trapped in stalled 50S ribosomal subunits, and thus maintains levels of free tRNAs and 50S ribosomes.</text>
</comment>
<feature type="binding site" evidence="8">
    <location>
        <position position="66"/>
    </location>
    <ligand>
        <name>tRNA</name>
        <dbReference type="ChEBI" id="CHEBI:17843"/>
    </ligand>
</feature>
<comment type="subcellular location">
    <subcellularLocation>
        <location evidence="8">Cytoplasm</location>
    </subcellularLocation>
</comment>
<evidence type="ECO:0000313" key="12">
    <source>
        <dbReference type="EMBL" id="GFP40564.1"/>
    </source>
</evidence>
<dbReference type="GO" id="GO:0000049">
    <property type="term" value="F:tRNA binding"/>
    <property type="evidence" value="ECO:0007669"/>
    <property type="project" value="UniProtKB-UniRule"/>
</dbReference>
<feature type="site" description="Stabilizes the basic form of H active site to accept a proton" evidence="8">
    <location>
        <position position="91"/>
    </location>
</feature>
<dbReference type="GO" id="GO:0004045">
    <property type="term" value="F:peptidyl-tRNA hydrolase activity"/>
    <property type="evidence" value="ECO:0007669"/>
    <property type="project" value="UniProtKB-UniRule"/>
</dbReference>
<evidence type="ECO:0000313" key="9">
    <source>
        <dbReference type="EMBL" id="GFP19077.1"/>
    </source>
</evidence>
<keyword evidence="8" id="KW-0963">Cytoplasm</keyword>
<evidence type="ECO:0000313" key="11">
    <source>
        <dbReference type="EMBL" id="GFP29574.1"/>
    </source>
</evidence>
<gene>
    <name evidence="8" type="primary">pth</name>
    <name evidence="9" type="ORF">HKBW3S03_00581</name>
    <name evidence="10" type="ORF">HKBW3S09_00042</name>
    <name evidence="11" type="ORF">HKBW3S34_00494</name>
    <name evidence="12" type="ORF">HKBW3S47_02261</name>
</gene>
<evidence type="ECO:0000256" key="7">
    <source>
        <dbReference type="ARBA" id="ARBA00050038"/>
    </source>
</evidence>
<evidence type="ECO:0000313" key="13">
    <source>
        <dbReference type="Proteomes" id="UP000569018"/>
    </source>
</evidence>
<dbReference type="Proteomes" id="UP000574717">
    <property type="component" value="Unassembled WGS sequence"/>
</dbReference>
<comment type="function">
    <text evidence="8">Hydrolyzes ribosome-free peptidyl-tRNAs (with 1 or more amino acids incorporated), which drop off the ribosome during protein synthesis, or as a result of ribosome stalling.</text>
</comment>
<keyword evidence="2 8" id="KW-0820">tRNA-binding</keyword>
<dbReference type="NCBIfam" id="TIGR00447">
    <property type="entry name" value="pth"/>
    <property type="match status" value="1"/>
</dbReference>
<dbReference type="Proteomes" id="UP000569018">
    <property type="component" value="Unassembled WGS sequence"/>
</dbReference>
<evidence type="ECO:0000313" key="16">
    <source>
        <dbReference type="Proteomes" id="UP000588083"/>
    </source>
</evidence>
<dbReference type="InterPro" id="IPR018171">
    <property type="entry name" value="Pept_tRNA_hydro_CS"/>
</dbReference>
<evidence type="ECO:0000256" key="1">
    <source>
        <dbReference type="ARBA" id="ARBA00013260"/>
    </source>
</evidence>
<evidence type="ECO:0000313" key="10">
    <source>
        <dbReference type="EMBL" id="GFP22575.1"/>
    </source>
</evidence>
<evidence type="ECO:0000313" key="15">
    <source>
        <dbReference type="Proteomes" id="UP000585609"/>
    </source>
</evidence>
<dbReference type="FunFam" id="3.40.50.1470:FF:000001">
    <property type="entry name" value="Peptidyl-tRNA hydrolase"/>
    <property type="match status" value="1"/>
</dbReference>
<sequence>MKLIIGLGNPGKEYERSRHNVGFMIVDEFRIKLGEKQEEVEHQAWVSKGKFADQEIVIARPMTYMNNSGRSVAGLVRAYRPAMEDLLVVHDDLDLPLFALRFKQGGGSAGHNGVRSIMEALGTDEFCRLRFGVGRPPGRMDPAVYVLESFAKKEMEELGFYLGQAADALATYVERGIEAAMNRYNST</sequence>
<name>A0A6V8NQN1_9ACTN</name>
<dbReference type="CDD" id="cd00462">
    <property type="entry name" value="PTH"/>
    <property type="match status" value="1"/>
</dbReference>
<evidence type="ECO:0000256" key="4">
    <source>
        <dbReference type="ARBA" id="ARBA00022884"/>
    </source>
</evidence>
<proteinExistence type="inferred from homology"/>
<dbReference type="SUPFAM" id="SSF53178">
    <property type="entry name" value="Peptidyl-tRNA hydrolase-like"/>
    <property type="match status" value="1"/>
</dbReference>
<comment type="similarity">
    <text evidence="5 8">Belongs to the PTH family.</text>
</comment>
<keyword evidence="3 8" id="KW-0378">Hydrolase</keyword>
<dbReference type="EMBL" id="BLRU01000034">
    <property type="protein sequence ID" value="GFP19077.1"/>
    <property type="molecule type" value="Genomic_DNA"/>
</dbReference>
<dbReference type="Pfam" id="PF01195">
    <property type="entry name" value="Pept_tRNA_hydro"/>
    <property type="match status" value="1"/>
</dbReference>
<dbReference type="PANTHER" id="PTHR17224:SF1">
    <property type="entry name" value="PEPTIDYL-TRNA HYDROLASE"/>
    <property type="match status" value="1"/>
</dbReference>
<evidence type="ECO:0000256" key="3">
    <source>
        <dbReference type="ARBA" id="ARBA00022801"/>
    </source>
</evidence>
<dbReference type="InterPro" id="IPR001328">
    <property type="entry name" value="Pept_tRNA_hydro"/>
</dbReference>
<dbReference type="PANTHER" id="PTHR17224">
    <property type="entry name" value="PEPTIDYL-TRNA HYDROLASE"/>
    <property type="match status" value="1"/>
</dbReference>
<comment type="subunit">
    <text evidence="8">Monomer.</text>
</comment>
<accession>A0A6V8NQN1</accession>
<dbReference type="EMBL" id="BLRW01000003">
    <property type="protein sequence ID" value="GFP22575.1"/>
    <property type="molecule type" value="Genomic_DNA"/>
</dbReference>
<dbReference type="Proteomes" id="UP000588083">
    <property type="component" value="Unassembled WGS sequence"/>
</dbReference>
<evidence type="ECO:0000256" key="2">
    <source>
        <dbReference type="ARBA" id="ARBA00022555"/>
    </source>
</evidence>
<dbReference type="AlphaFoldDB" id="A0A6V8NQN1"/>